<dbReference type="AlphaFoldDB" id="A0A0K8J4B9"/>
<sequence length="137" mass="15905">MKPRIIAKLILYFEKDFDIENINELVQLLPSVSKRISSSNLNPINRMHNSGFLEIQSDEIESYDVVDAQNALLSLTHNHLDNIKHAIEKYDGEAIYRFFISINEDNFPALMFDEEFLSDVNYLNSKLDIVFTTYQGI</sequence>
<evidence type="ECO:0000313" key="2">
    <source>
        <dbReference type="Proteomes" id="UP000196053"/>
    </source>
</evidence>
<name>A0A0K8J4B9_9FIRM</name>
<keyword evidence="2" id="KW-1185">Reference proteome</keyword>
<proteinExistence type="predicted"/>
<dbReference type="KEGG" id="hsd:SD1D_0797"/>
<dbReference type="Pfam" id="PF14106">
    <property type="entry name" value="DUF4279"/>
    <property type="match status" value="1"/>
</dbReference>
<evidence type="ECO:0000313" key="1">
    <source>
        <dbReference type="EMBL" id="CUH92345.1"/>
    </source>
</evidence>
<organism evidence="1 2">
    <name type="scientific">Herbinix luporum</name>
    <dbReference type="NCBI Taxonomy" id="1679721"/>
    <lineage>
        <taxon>Bacteria</taxon>
        <taxon>Bacillati</taxon>
        <taxon>Bacillota</taxon>
        <taxon>Clostridia</taxon>
        <taxon>Lachnospirales</taxon>
        <taxon>Lachnospiraceae</taxon>
        <taxon>Herbinix</taxon>
    </lineage>
</organism>
<reference evidence="2" key="1">
    <citation type="submission" date="2015-09" db="EMBL/GenBank/DDBJ databases">
        <authorList>
            <person name="Wibberg D."/>
        </authorList>
    </citation>
    <scope>NUCLEOTIDE SEQUENCE [LARGE SCALE GENOMIC DNA]</scope>
    <source>
        <strain evidence="2">SD1D</strain>
    </source>
</reference>
<dbReference type="InterPro" id="IPR025459">
    <property type="entry name" value="DUF4279"/>
</dbReference>
<dbReference type="RefSeq" id="WP_058257718.1">
    <property type="nucleotide sequence ID" value="NZ_DUPS01000072.1"/>
</dbReference>
<protein>
    <recommendedName>
        <fullName evidence="3">DUF4279 domain-containing protein</fullName>
    </recommendedName>
</protein>
<evidence type="ECO:0008006" key="3">
    <source>
        <dbReference type="Google" id="ProtNLM"/>
    </source>
</evidence>
<dbReference type="EMBL" id="LN879430">
    <property type="protein sequence ID" value="CUH92345.1"/>
    <property type="molecule type" value="Genomic_DNA"/>
</dbReference>
<accession>A0A0K8J4B9</accession>
<dbReference type="Proteomes" id="UP000196053">
    <property type="component" value="Chromosome I"/>
</dbReference>
<gene>
    <name evidence="1" type="ORF">SD1D_0797</name>
</gene>